<name>A0ACC1WXG1_MELAZ</name>
<accession>A0ACC1WXG1</accession>
<comment type="caution">
    <text evidence="1">The sequence shown here is derived from an EMBL/GenBank/DDBJ whole genome shotgun (WGS) entry which is preliminary data.</text>
</comment>
<dbReference type="Proteomes" id="UP001164539">
    <property type="component" value="Chromosome 13"/>
</dbReference>
<sequence length="507" mass="57984">MDLLKPSNNDDDEEEFFDAVDDFPFYDFIPTDQLDQSTSESKEISSTLRRRSSSQRRTENNVSKAITGEGRHRTRRNPKEKETNLITCESTADRFDSVQPGISEEKNKESTVTNENQERAGDSVDSLGEPPQSSSWLDCIVGLVIKAIAFQFNLLISLILFPFTVLSYYYMVIMDPFHMVKRGREYLFRKLYNLLNLICGYFSSMISEWFKGHESIWKLIARFGWGLFWAIYVCTILCGLLIFSTVISGILVRFLVEKPLQIKEMLNFDYTKNSPVAFLPIMACAGAFCGDNCEEKKELSRGLGSRVIPVTHKLQVTVKLTLPESDYNRKLGMFQVRVEFLSANGEKLSSSSRPCMLQFKSEPVRHLLTFFKVAPIVSGYVSETQTLNVKFRGFVERDVPTACLKAMIEQRAEFRPGAGIPEIYDASLTLESELPLFKRIIWYWKKTIFVWLSMTSFMTQVFIALICCRPIILPRPRRREGGSAGSTTTRNSIPSQTQLRLPQLQQT</sequence>
<proteinExistence type="predicted"/>
<protein>
    <submittedName>
        <fullName evidence="1">Seipin</fullName>
    </submittedName>
</protein>
<keyword evidence="2" id="KW-1185">Reference proteome</keyword>
<dbReference type="EMBL" id="CM051406">
    <property type="protein sequence ID" value="KAJ4703719.1"/>
    <property type="molecule type" value="Genomic_DNA"/>
</dbReference>
<evidence type="ECO:0000313" key="1">
    <source>
        <dbReference type="EMBL" id="KAJ4703719.1"/>
    </source>
</evidence>
<evidence type="ECO:0000313" key="2">
    <source>
        <dbReference type="Proteomes" id="UP001164539"/>
    </source>
</evidence>
<organism evidence="1 2">
    <name type="scientific">Melia azedarach</name>
    <name type="common">Chinaberry tree</name>
    <dbReference type="NCBI Taxonomy" id="155640"/>
    <lineage>
        <taxon>Eukaryota</taxon>
        <taxon>Viridiplantae</taxon>
        <taxon>Streptophyta</taxon>
        <taxon>Embryophyta</taxon>
        <taxon>Tracheophyta</taxon>
        <taxon>Spermatophyta</taxon>
        <taxon>Magnoliopsida</taxon>
        <taxon>eudicotyledons</taxon>
        <taxon>Gunneridae</taxon>
        <taxon>Pentapetalae</taxon>
        <taxon>rosids</taxon>
        <taxon>malvids</taxon>
        <taxon>Sapindales</taxon>
        <taxon>Meliaceae</taxon>
        <taxon>Melia</taxon>
    </lineage>
</organism>
<reference evidence="1 2" key="1">
    <citation type="journal article" date="2023" name="Science">
        <title>Complex scaffold remodeling in plant triterpene biosynthesis.</title>
        <authorList>
            <person name="De La Pena R."/>
            <person name="Hodgson H."/>
            <person name="Liu J.C."/>
            <person name="Stephenson M.J."/>
            <person name="Martin A.C."/>
            <person name="Owen C."/>
            <person name="Harkess A."/>
            <person name="Leebens-Mack J."/>
            <person name="Jimenez L.E."/>
            <person name="Osbourn A."/>
            <person name="Sattely E.S."/>
        </authorList>
    </citation>
    <scope>NUCLEOTIDE SEQUENCE [LARGE SCALE GENOMIC DNA]</scope>
    <source>
        <strain evidence="2">cv. JPN11</strain>
        <tissue evidence="1">Leaf</tissue>
    </source>
</reference>
<gene>
    <name evidence="1" type="ORF">OWV82_023582</name>
</gene>